<accession>E9H2K3</accession>
<gene>
    <name evidence="1" type="ORF">DAPPUDRAFT_324733</name>
</gene>
<sequence length="68" mass="7879">MRQGETAINIGYSCKMLADDMVDIFIVDGHKFEDVKLQLEKRKESLSNDNEDSHTVYATRWSTPCKLR</sequence>
<dbReference type="STRING" id="6669.E9H2K3"/>
<dbReference type="KEGG" id="dpx:DAPPUDRAFT_324733"/>
<proteinExistence type="predicted"/>
<evidence type="ECO:0000313" key="2">
    <source>
        <dbReference type="Proteomes" id="UP000000305"/>
    </source>
</evidence>
<dbReference type="AlphaFoldDB" id="E9H2K3"/>
<protein>
    <submittedName>
        <fullName evidence="1">Uncharacterized protein</fullName>
    </submittedName>
</protein>
<dbReference type="InParanoid" id="E9H2K3"/>
<evidence type="ECO:0000313" key="1">
    <source>
        <dbReference type="EMBL" id="EFX73988.1"/>
    </source>
</evidence>
<dbReference type="EMBL" id="GL732586">
    <property type="protein sequence ID" value="EFX73988.1"/>
    <property type="molecule type" value="Genomic_DNA"/>
</dbReference>
<dbReference type="OrthoDB" id="377733at2759"/>
<keyword evidence="2" id="KW-1185">Reference proteome</keyword>
<reference evidence="1 2" key="1">
    <citation type="journal article" date="2011" name="Science">
        <title>The ecoresponsive genome of Daphnia pulex.</title>
        <authorList>
            <person name="Colbourne J.K."/>
            <person name="Pfrender M.E."/>
            <person name="Gilbert D."/>
            <person name="Thomas W.K."/>
            <person name="Tucker A."/>
            <person name="Oakley T.H."/>
            <person name="Tokishita S."/>
            <person name="Aerts A."/>
            <person name="Arnold G.J."/>
            <person name="Basu M.K."/>
            <person name="Bauer D.J."/>
            <person name="Caceres C.E."/>
            <person name="Carmel L."/>
            <person name="Casola C."/>
            <person name="Choi J.H."/>
            <person name="Detter J.C."/>
            <person name="Dong Q."/>
            <person name="Dusheyko S."/>
            <person name="Eads B.D."/>
            <person name="Frohlich T."/>
            <person name="Geiler-Samerotte K.A."/>
            <person name="Gerlach D."/>
            <person name="Hatcher P."/>
            <person name="Jogdeo S."/>
            <person name="Krijgsveld J."/>
            <person name="Kriventseva E.V."/>
            <person name="Kultz D."/>
            <person name="Laforsch C."/>
            <person name="Lindquist E."/>
            <person name="Lopez J."/>
            <person name="Manak J.R."/>
            <person name="Muller J."/>
            <person name="Pangilinan J."/>
            <person name="Patwardhan R.P."/>
            <person name="Pitluck S."/>
            <person name="Pritham E.J."/>
            <person name="Rechtsteiner A."/>
            <person name="Rho M."/>
            <person name="Rogozin I.B."/>
            <person name="Sakarya O."/>
            <person name="Salamov A."/>
            <person name="Schaack S."/>
            <person name="Shapiro H."/>
            <person name="Shiga Y."/>
            <person name="Skalitzky C."/>
            <person name="Smith Z."/>
            <person name="Souvorov A."/>
            <person name="Sung W."/>
            <person name="Tang Z."/>
            <person name="Tsuchiya D."/>
            <person name="Tu H."/>
            <person name="Vos H."/>
            <person name="Wang M."/>
            <person name="Wolf Y.I."/>
            <person name="Yamagata H."/>
            <person name="Yamada T."/>
            <person name="Ye Y."/>
            <person name="Shaw J.R."/>
            <person name="Andrews J."/>
            <person name="Crease T.J."/>
            <person name="Tang H."/>
            <person name="Lucas S.M."/>
            <person name="Robertson H.M."/>
            <person name="Bork P."/>
            <person name="Koonin E.V."/>
            <person name="Zdobnov E.M."/>
            <person name="Grigoriev I.V."/>
            <person name="Lynch M."/>
            <person name="Boore J.L."/>
        </authorList>
    </citation>
    <scope>NUCLEOTIDE SEQUENCE [LARGE SCALE GENOMIC DNA]</scope>
</reference>
<organism evidence="1 2">
    <name type="scientific">Daphnia pulex</name>
    <name type="common">Water flea</name>
    <dbReference type="NCBI Taxonomy" id="6669"/>
    <lineage>
        <taxon>Eukaryota</taxon>
        <taxon>Metazoa</taxon>
        <taxon>Ecdysozoa</taxon>
        <taxon>Arthropoda</taxon>
        <taxon>Crustacea</taxon>
        <taxon>Branchiopoda</taxon>
        <taxon>Diplostraca</taxon>
        <taxon>Cladocera</taxon>
        <taxon>Anomopoda</taxon>
        <taxon>Daphniidae</taxon>
        <taxon>Daphnia</taxon>
    </lineage>
</organism>
<dbReference type="HOGENOM" id="CLU_2888023_0_0_1"/>
<name>E9H2K3_DAPPU</name>
<dbReference type="Proteomes" id="UP000000305">
    <property type="component" value="Unassembled WGS sequence"/>
</dbReference>